<dbReference type="GO" id="GO:0046872">
    <property type="term" value="F:metal ion binding"/>
    <property type="evidence" value="ECO:0007669"/>
    <property type="project" value="UniProtKB-KW"/>
</dbReference>
<feature type="binding site" evidence="5">
    <location>
        <position position="285"/>
    </location>
    <ligand>
        <name>Zn(2+)</name>
        <dbReference type="ChEBI" id="CHEBI:29105"/>
    </ligand>
</feature>
<dbReference type="SUPFAM" id="SSF51556">
    <property type="entry name" value="Metallo-dependent hydrolases"/>
    <property type="match status" value="1"/>
</dbReference>
<feature type="binding site" evidence="5">
    <location>
        <position position="164"/>
    </location>
    <ligand>
        <name>substrate</name>
    </ligand>
</feature>
<sequence>MQTLRLFFAQTTAHSQSAAKVPELPRPSSRCYAHSSLTRSGERPVRAFLSRLIVLALCLGAPAALSARQPDLIVYGDYVLTMTPEQDLIEDGAVVINGDRIIAVGKRGDIDSQFVASRTLSGAGKVLMPGLINGHTHTAMTLFRGMVDDLDLMTWLNHYVFPMEGRFVTPAFVRTGTQLACWEMIRGGTTTFVDMYFYPDEIARVVDECGVRAIVAAPHIDYPSPGFSGWDDSFAAAKDFVARWSGKHPRVTPAFAPHAPYTVSAAHLKATVEAAADSDALISMHLAEAPAETAYIAEHFKTTPVQHVAGLGMFHRKLIAAHMVQLNKQDIAITAKAGVGAIHNPTSNMKLGAGISPVPAMLSAGVNVGLGTDGAASNNDLDMWEEVRMAALLHKASSGDPTALPATTALAMATRTGAAAIRMGDHIGQLKSGYQADMIQVDYTGLERQPLYDIRSHLVYTLDASDVVTTLVAGKVLMQDRQVLTLDEAILRKDVNRAANDIRAALSAQGAPQ</sequence>
<evidence type="ECO:0000256" key="4">
    <source>
        <dbReference type="ARBA" id="ARBA00022833"/>
    </source>
</evidence>
<gene>
    <name evidence="5" type="primary">mtaD</name>
    <name evidence="7" type="ORF">C0029_16320</name>
</gene>
<evidence type="ECO:0000256" key="2">
    <source>
        <dbReference type="ARBA" id="ARBA00022723"/>
    </source>
</evidence>
<feature type="binding site" evidence="5">
    <location>
        <position position="373"/>
    </location>
    <ligand>
        <name>substrate</name>
    </ligand>
</feature>
<comment type="similarity">
    <text evidence="5">Belongs to the metallo-dependent hydrolases superfamily. MTA/SAH deaminase family.</text>
</comment>
<evidence type="ECO:0000256" key="3">
    <source>
        <dbReference type="ARBA" id="ARBA00022801"/>
    </source>
</evidence>
<comment type="cofactor">
    <cofactor evidence="5">
        <name>Zn(2+)</name>
        <dbReference type="ChEBI" id="CHEBI:29105"/>
    </cofactor>
    <text evidence="5">Binds 1 zinc ion per subunit.</text>
</comment>
<keyword evidence="4 5" id="KW-0862">Zinc</keyword>
<accession>A0AAP8MC53</accession>
<comment type="catalytic activity">
    <reaction evidence="5">
        <text>S-methyl-5'-thioadenosine + H2O + H(+) = S-methyl-5'-thioinosine + NH4(+)</text>
        <dbReference type="Rhea" id="RHEA:25025"/>
        <dbReference type="ChEBI" id="CHEBI:15377"/>
        <dbReference type="ChEBI" id="CHEBI:15378"/>
        <dbReference type="ChEBI" id="CHEBI:17509"/>
        <dbReference type="ChEBI" id="CHEBI:28938"/>
        <dbReference type="ChEBI" id="CHEBI:48595"/>
        <dbReference type="EC" id="3.5.4.31"/>
    </reaction>
</comment>
<evidence type="ECO:0000313" key="7">
    <source>
        <dbReference type="EMBL" id="PLW85093.1"/>
    </source>
</evidence>
<feature type="binding site" evidence="5">
    <location>
        <position position="373"/>
    </location>
    <ligand>
        <name>Zn(2+)</name>
        <dbReference type="ChEBI" id="CHEBI:29105"/>
    </ligand>
</feature>
<name>A0AAP8MC53_9GAMM</name>
<reference evidence="7 8" key="1">
    <citation type="submission" date="2018-01" db="EMBL/GenBank/DDBJ databases">
        <title>The draft genome sequence of Halioglobus japonicus S1-36.</title>
        <authorList>
            <person name="Du Z.-J."/>
            <person name="Shi M.-J."/>
        </authorList>
    </citation>
    <scope>NUCLEOTIDE SEQUENCE [LARGE SCALE GENOMIC DNA]</scope>
    <source>
        <strain evidence="7 8">S1-36</strain>
    </source>
</reference>
<feature type="domain" description="Amidohydrolase-related" evidence="6">
    <location>
        <begin position="126"/>
        <end position="476"/>
    </location>
</feature>
<comment type="similarity">
    <text evidence="1">Belongs to the metallo-dependent hydrolases superfamily. ATZ/TRZ family.</text>
</comment>
<evidence type="ECO:0000256" key="1">
    <source>
        <dbReference type="ARBA" id="ARBA00006745"/>
    </source>
</evidence>
<proteinExistence type="inferred from homology"/>
<dbReference type="InterPro" id="IPR050287">
    <property type="entry name" value="MTA/SAH_deaminase"/>
</dbReference>
<dbReference type="GO" id="GO:0090614">
    <property type="term" value="F:5'-methylthioadenosine deaminase activity"/>
    <property type="evidence" value="ECO:0007669"/>
    <property type="project" value="UniProtKB-UniRule"/>
</dbReference>
<feature type="binding site" evidence="5">
    <location>
        <position position="135"/>
    </location>
    <ligand>
        <name>Zn(2+)</name>
        <dbReference type="ChEBI" id="CHEBI:29105"/>
    </ligand>
</feature>
<keyword evidence="2 5" id="KW-0479">Metal-binding</keyword>
<evidence type="ECO:0000313" key="8">
    <source>
        <dbReference type="Proteomes" id="UP000235162"/>
    </source>
</evidence>
<dbReference type="InterPro" id="IPR006680">
    <property type="entry name" value="Amidohydro-rel"/>
</dbReference>
<dbReference type="InterPro" id="IPR011059">
    <property type="entry name" value="Metal-dep_hydrolase_composite"/>
</dbReference>
<organism evidence="7 8">
    <name type="scientific">Halioglobus japonicus</name>
    <dbReference type="NCBI Taxonomy" id="930805"/>
    <lineage>
        <taxon>Bacteria</taxon>
        <taxon>Pseudomonadati</taxon>
        <taxon>Pseudomonadota</taxon>
        <taxon>Gammaproteobacteria</taxon>
        <taxon>Cellvibrionales</taxon>
        <taxon>Halieaceae</taxon>
        <taxon>Halioglobus</taxon>
    </lineage>
</organism>
<evidence type="ECO:0000259" key="6">
    <source>
        <dbReference type="Pfam" id="PF01979"/>
    </source>
</evidence>
<dbReference type="EC" id="3.5.4.28" evidence="5"/>
<evidence type="ECO:0000256" key="5">
    <source>
        <dbReference type="HAMAP-Rule" id="MF_01281"/>
    </source>
</evidence>
<dbReference type="GO" id="GO:0050270">
    <property type="term" value="F:S-adenosylhomocysteine deaminase activity"/>
    <property type="evidence" value="ECO:0007669"/>
    <property type="project" value="UniProtKB-UniRule"/>
</dbReference>
<dbReference type="PANTHER" id="PTHR43794">
    <property type="entry name" value="AMINOHYDROLASE SSNA-RELATED"/>
    <property type="match status" value="1"/>
</dbReference>
<feature type="binding site" evidence="5">
    <location>
        <position position="137"/>
    </location>
    <ligand>
        <name>Zn(2+)</name>
        <dbReference type="ChEBI" id="CHEBI:29105"/>
    </ligand>
</feature>
<dbReference type="CDD" id="cd01298">
    <property type="entry name" value="ATZ_TRZ_like"/>
    <property type="match status" value="1"/>
</dbReference>
<protein>
    <recommendedName>
        <fullName evidence="5">5-methylthioadenosine/S-adenosylhomocysteine deaminase</fullName>
        <shortName evidence="5">MTA/SAH deaminase</shortName>
        <ecNumber evidence="5">3.5.4.28</ecNumber>
        <ecNumber evidence="5">3.5.4.31</ecNumber>
    </recommendedName>
</protein>
<comment type="function">
    <text evidence="5">Catalyzes the deamination of 5-methylthioadenosine and S-adenosyl-L-homocysteine into 5-methylthioinosine and S-inosyl-L-homocysteine, respectively. Is also able to deaminate adenosine.</text>
</comment>
<comment type="caution">
    <text evidence="5">Lacks conserved residue(s) required for the propagation of feature annotation.</text>
</comment>
<dbReference type="InterPro" id="IPR032466">
    <property type="entry name" value="Metal_Hydrolase"/>
</dbReference>
<comment type="catalytic activity">
    <reaction evidence="5">
        <text>S-adenosyl-L-homocysteine + H2O + H(+) = S-inosyl-L-homocysteine + NH4(+)</text>
        <dbReference type="Rhea" id="RHEA:20716"/>
        <dbReference type="ChEBI" id="CHEBI:15377"/>
        <dbReference type="ChEBI" id="CHEBI:15378"/>
        <dbReference type="ChEBI" id="CHEBI:28938"/>
        <dbReference type="ChEBI" id="CHEBI:57856"/>
        <dbReference type="ChEBI" id="CHEBI:57985"/>
        <dbReference type="EC" id="3.5.4.28"/>
    </reaction>
</comment>
<dbReference type="EMBL" id="PKUR01000004">
    <property type="protein sequence ID" value="PLW85093.1"/>
    <property type="molecule type" value="Genomic_DNA"/>
</dbReference>
<dbReference type="Proteomes" id="UP000235162">
    <property type="component" value="Unassembled WGS sequence"/>
</dbReference>
<dbReference type="SUPFAM" id="SSF51338">
    <property type="entry name" value="Composite domain of metallo-dependent hydrolases"/>
    <property type="match status" value="1"/>
</dbReference>
<dbReference type="InterPro" id="IPR023512">
    <property type="entry name" value="Deaminase_MtaD/DadD"/>
</dbReference>
<keyword evidence="8" id="KW-1185">Reference proteome</keyword>
<dbReference type="FunFam" id="3.20.20.140:FF:000014">
    <property type="entry name" value="5-methylthioadenosine/S-adenosylhomocysteine deaminase"/>
    <property type="match status" value="1"/>
</dbReference>
<keyword evidence="3 5" id="KW-0378">Hydrolase</keyword>
<dbReference type="PANTHER" id="PTHR43794:SF11">
    <property type="entry name" value="AMIDOHYDROLASE-RELATED DOMAIN-CONTAINING PROTEIN"/>
    <property type="match status" value="1"/>
</dbReference>
<dbReference type="HAMAP" id="MF_01281">
    <property type="entry name" value="MTA_SAH_deamin"/>
    <property type="match status" value="1"/>
</dbReference>
<feature type="binding site" evidence="5">
    <location>
        <position position="288"/>
    </location>
    <ligand>
        <name>substrate</name>
    </ligand>
</feature>
<dbReference type="EC" id="3.5.4.31" evidence="5"/>
<comment type="caution">
    <text evidence="7">The sequence shown here is derived from an EMBL/GenBank/DDBJ whole genome shotgun (WGS) entry which is preliminary data.</text>
</comment>
<feature type="binding site" evidence="5">
    <location>
        <position position="258"/>
    </location>
    <ligand>
        <name>substrate</name>
    </ligand>
</feature>
<dbReference type="AlphaFoldDB" id="A0AAP8MC53"/>
<dbReference type="Pfam" id="PF01979">
    <property type="entry name" value="Amidohydro_1"/>
    <property type="match status" value="1"/>
</dbReference>
<dbReference type="Gene3D" id="3.20.20.140">
    <property type="entry name" value="Metal-dependent hydrolases"/>
    <property type="match status" value="1"/>
</dbReference>
<dbReference type="Gene3D" id="2.30.40.10">
    <property type="entry name" value="Urease, subunit C, domain 1"/>
    <property type="match status" value="1"/>
</dbReference>